<dbReference type="InterPro" id="IPR016137">
    <property type="entry name" value="RGS"/>
</dbReference>
<dbReference type="InterPro" id="IPR011009">
    <property type="entry name" value="Kinase-like_dom_sf"/>
</dbReference>
<organism evidence="8 9">
    <name type="scientific">Macrostomum lignano</name>
    <dbReference type="NCBI Taxonomy" id="282301"/>
    <lineage>
        <taxon>Eukaryota</taxon>
        <taxon>Metazoa</taxon>
        <taxon>Spiralia</taxon>
        <taxon>Lophotrochozoa</taxon>
        <taxon>Platyhelminthes</taxon>
        <taxon>Rhabditophora</taxon>
        <taxon>Macrostomorpha</taxon>
        <taxon>Macrostomida</taxon>
        <taxon>Macrostomidae</taxon>
        <taxon>Macrostomum</taxon>
    </lineage>
</organism>
<evidence type="ECO:0000256" key="5">
    <source>
        <dbReference type="ARBA" id="ARBA00022840"/>
    </source>
</evidence>
<evidence type="ECO:0000256" key="4">
    <source>
        <dbReference type="ARBA" id="ARBA00022777"/>
    </source>
</evidence>
<dbReference type="SUPFAM" id="SSF48097">
    <property type="entry name" value="Regulator of G-protein signaling, RGS"/>
    <property type="match status" value="1"/>
</dbReference>
<dbReference type="GO" id="GO:0001664">
    <property type="term" value="F:G protein-coupled receptor binding"/>
    <property type="evidence" value="ECO:0007669"/>
    <property type="project" value="TreeGrafter"/>
</dbReference>
<keyword evidence="1" id="KW-0723">Serine/threonine-protein kinase</keyword>
<evidence type="ECO:0000259" key="7">
    <source>
        <dbReference type="PROSITE" id="PS51285"/>
    </source>
</evidence>
<evidence type="ECO:0000259" key="6">
    <source>
        <dbReference type="PROSITE" id="PS50132"/>
    </source>
</evidence>
<dbReference type="AlphaFoldDB" id="A0A1I8GW06"/>
<dbReference type="InterPro" id="IPR000961">
    <property type="entry name" value="AGC-kinase_C"/>
</dbReference>
<keyword evidence="8" id="KW-1185">Reference proteome</keyword>
<keyword evidence="4" id="KW-0418">Kinase</keyword>
<dbReference type="SUPFAM" id="SSF50729">
    <property type="entry name" value="PH domain-like"/>
    <property type="match status" value="1"/>
</dbReference>
<dbReference type="GO" id="GO:0004703">
    <property type="term" value="F:G protein-coupled receptor kinase activity"/>
    <property type="evidence" value="ECO:0007669"/>
    <property type="project" value="TreeGrafter"/>
</dbReference>
<dbReference type="Pfam" id="PF00615">
    <property type="entry name" value="RGS"/>
    <property type="match status" value="1"/>
</dbReference>
<evidence type="ECO:0000313" key="9">
    <source>
        <dbReference type="WBParaSite" id="maker-uti_cns_0003391-snap-gene-0.1-mRNA-1"/>
    </source>
</evidence>
<sequence length="454" mass="52575">MADLEAVLADVSFLMAMEKSKSTPAARASKKITLPDPSIRSVMIKYLSKTGEITFDKIFNQRLGFLLFKEFVEQQMEELAQVLSFYEEVQKFEELDCEEMRLKLGRNIYDSFIMQELLAQSHRFSMSLVKNVQELLTASRRSNFLPQDTFRPYTAEIRDVLEKEGFEPFLKSDRFTRFCQWKNLELNINRQCMLRQAAQGQHSPFRHHKTRDKHEIDRMTLTVSPDLTDSASPEIRALLEGLLARDVDQRLGCRGRGAAEVKEQPFFAGIDWTQVYLQKYPAPLVPPRGEVNAHDAFDIGSFDEEDTKGIKLTDIDQQLYRNFPLVVSERWQLEVSETVFKVVNQDMDKAELKRKAKRDDSGELAADSDCIVEGEVQRLGGPFLQSWQKKHLKLFPNRLEFHSKSRDSVLLKKSAELISMFDIKDICPEFQKLNKYENCIVINLKSDQKVYITS</sequence>
<dbReference type="PANTHER" id="PTHR24355:SF18">
    <property type="entry name" value="G PROTEIN-COUPLED RECEPTOR KINASE"/>
    <property type="match status" value="1"/>
</dbReference>
<dbReference type="Gene3D" id="1.10.287.1270">
    <property type="match status" value="3"/>
</dbReference>
<feature type="domain" description="RGS" evidence="6">
    <location>
        <begin position="54"/>
        <end position="179"/>
    </location>
</feature>
<dbReference type="InterPro" id="IPR036305">
    <property type="entry name" value="RGS_sf"/>
</dbReference>
<dbReference type="InterPro" id="IPR011993">
    <property type="entry name" value="PH-like_dom_sf"/>
</dbReference>
<reference evidence="9" key="1">
    <citation type="submission" date="2016-11" db="UniProtKB">
        <authorList>
            <consortium name="WormBaseParasite"/>
        </authorList>
    </citation>
    <scope>IDENTIFICATION</scope>
</reference>
<dbReference type="PROSITE" id="PS50132">
    <property type="entry name" value="RGS"/>
    <property type="match status" value="1"/>
</dbReference>
<accession>A0A1I8GW06</accession>
<dbReference type="PROSITE" id="PS51285">
    <property type="entry name" value="AGC_KINASE_CTER"/>
    <property type="match status" value="1"/>
</dbReference>
<dbReference type="PANTHER" id="PTHR24355">
    <property type="entry name" value="G PROTEIN-COUPLED RECEPTOR KINASE/RIBOSOMAL PROTEIN S6 KINASE"/>
    <property type="match status" value="1"/>
</dbReference>
<feature type="domain" description="AGC-kinase C-terminal" evidence="7">
    <location>
        <begin position="268"/>
        <end position="335"/>
    </location>
</feature>
<dbReference type="GO" id="GO:0009966">
    <property type="term" value="P:regulation of signal transduction"/>
    <property type="evidence" value="ECO:0007669"/>
    <property type="project" value="TreeGrafter"/>
</dbReference>
<name>A0A1I8GW06_9PLAT</name>
<dbReference type="SMART" id="SM00315">
    <property type="entry name" value="RGS"/>
    <property type="match status" value="1"/>
</dbReference>
<dbReference type="WBParaSite" id="maker-uti_cns_0003391-snap-gene-0.1-mRNA-1">
    <property type="protein sequence ID" value="maker-uti_cns_0003391-snap-gene-0.1-mRNA-1"/>
    <property type="gene ID" value="maker-uti_cns_0003391-snap-gene-0.1"/>
</dbReference>
<proteinExistence type="predicted"/>
<dbReference type="Gene3D" id="2.30.29.30">
    <property type="entry name" value="Pleckstrin-homology domain (PH domain)/Phosphotyrosine-binding domain (PTB)"/>
    <property type="match status" value="1"/>
</dbReference>
<evidence type="ECO:0000313" key="8">
    <source>
        <dbReference type="Proteomes" id="UP000095280"/>
    </source>
</evidence>
<dbReference type="Proteomes" id="UP000095280">
    <property type="component" value="Unplaced"/>
</dbReference>
<keyword evidence="3" id="KW-0547">Nucleotide-binding</keyword>
<dbReference type="Gene3D" id="1.10.510.10">
    <property type="entry name" value="Transferase(Phosphotransferase) domain 1"/>
    <property type="match status" value="1"/>
</dbReference>
<dbReference type="GO" id="GO:0005524">
    <property type="term" value="F:ATP binding"/>
    <property type="evidence" value="ECO:0007669"/>
    <property type="project" value="UniProtKB-KW"/>
</dbReference>
<evidence type="ECO:0000256" key="2">
    <source>
        <dbReference type="ARBA" id="ARBA00022679"/>
    </source>
</evidence>
<keyword evidence="5" id="KW-0067">ATP-binding</keyword>
<evidence type="ECO:0000256" key="1">
    <source>
        <dbReference type="ARBA" id="ARBA00022527"/>
    </source>
</evidence>
<dbReference type="GO" id="GO:0007186">
    <property type="term" value="P:G protein-coupled receptor signaling pathway"/>
    <property type="evidence" value="ECO:0007669"/>
    <property type="project" value="TreeGrafter"/>
</dbReference>
<evidence type="ECO:0000256" key="3">
    <source>
        <dbReference type="ARBA" id="ARBA00022741"/>
    </source>
</evidence>
<keyword evidence="2" id="KW-0808">Transferase</keyword>
<dbReference type="SUPFAM" id="SSF56112">
    <property type="entry name" value="Protein kinase-like (PK-like)"/>
    <property type="match status" value="1"/>
</dbReference>
<dbReference type="SMART" id="SM00133">
    <property type="entry name" value="S_TK_X"/>
    <property type="match status" value="1"/>
</dbReference>
<protein>
    <submittedName>
        <fullName evidence="9">G protein-coupled receptor kinase</fullName>
    </submittedName>
</protein>